<feature type="compositionally biased region" description="Low complexity" evidence="1">
    <location>
        <begin position="171"/>
        <end position="187"/>
    </location>
</feature>
<dbReference type="AlphaFoldDB" id="A0A644TMP4"/>
<feature type="region of interest" description="Disordered" evidence="1">
    <location>
        <begin position="131"/>
        <end position="190"/>
    </location>
</feature>
<gene>
    <name evidence="2" type="ORF">SDC9_13300</name>
</gene>
<dbReference type="InterPro" id="IPR021451">
    <property type="entry name" value="DUF3102"/>
</dbReference>
<dbReference type="Pfam" id="PF11300">
    <property type="entry name" value="DUF3102"/>
    <property type="match status" value="1"/>
</dbReference>
<sequence>MHDSTDKRTPLVIAAEINAINQESRRMLLKSAIEVGRRLKEAKELLNHGEWMKWLKESVSYSKSTAANLMNLYEEYGHLLLNPSDNDSNFQTFGNLTYSQALLLLGIPEEERQEFAVQNDVANMTARQLNQAVKEQKTPAPVKEPPKTGTETGAEAGAGAMAESQTQPHAQSPVQTQPQPQLPPQTQGDIQIKYVSRTVRPRRQSITKTEPAPATSSLVTSYEEKCTACCQTIANTFQELLTALGHLARLDPRTKEKCSRNADQLASYMVDRLKDWPPVAGTNMKGVQTYSTCEWGG</sequence>
<comment type="caution">
    <text evidence="2">The sequence shown here is derived from an EMBL/GenBank/DDBJ whole genome shotgun (WGS) entry which is preliminary data.</text>
</comment>
<evidence type="ECO:0008006" key="3">
    <source>
        <dbReference type="Google" id="ProtNLM"/>
    </source>
</evidence>
<dbReference type="EMBL" id="VSSQ01000037">
    <property type="protein sequence ID" value="MPL67602.1"/>
    <property type="molecule type" value="Genomic_DNA"/>
</dbReference>
<name>A0A644TMP4_9ZZZZ</name>
<reference evidence="2" key="1">
    <citation type="submission" date="2019-08" db="EMBL/GenBank/DDBJ databases">
        <authorList>
            <person name="Kucharzyk K."/>
            <person name="Murdoch R.W."/>
            <person name="Higgins S."/>
            <person name="Loffler F."/>
        </authorList>
    </citation>
    <scope>NUCLEOTIDE SEQUENCE</scope>
</reference>
<proteinExistence type="predicted"/>
<evidence type="ECO:0000313" key="2">
    <source>
        <dbReference type="EMBL" id="MPL67602.1"/>
    </source>
</evidence>
<accession>A0A644TMP4</accession>
<organism evidence="2">
    <name type="scientific">bioreactor metagenome</name>
    <dbReference type="NCBI Taxonomy" id="1076179"/>
    <lineage>
        <taxon>unclassified sequences</taxon>
        <taxon>metagenomes</taxon>
        <taxon>ecological metagenomes</taxon>
    </lineage>
</organism>
<protein>
    <recommendedName>
        <fullName evidence="3">DUF3102 domain-containing protein</fullName>
    </recommendedName>
</protein>
<feature type="compositionally biased region" description="Low complexity" evidence="1">
    <location>
        <begin position="148"/>
        <end position="163"/>
    </location>
</feature>
<evidence type="ECO:0000256" key="1">
    <source>
        <dbReference type="SAM" id="MobiDB-lite"/>
    </source>
</evidence>